<dbReference type="eggNOG" id="KOG0201">
    <property type="taxonomic scope" value="Eukaryota"/>
</dbReference>
<dbReference type="SMART" id="SM00220">
    <property type="entry name" value="S_TKc"/>
    <property type="match status" value="1"/>
</dbReference>
<dbReference type="EMBL" id="GL433849">
    <property type="protein sequence ID" value="EFN54067.1"/>
    <property type="molecule type" value="Genomic_DNA"/>
</dbReference>
<sequence>MAGSDGGPAASPASRYELGELIGKGSFGTVHRGYDTVAQMEVAIKLIDLEDIEEDIAEIQREISMLKQCQSPNITAYYGSAVVPGTSQLMIVMELLAASAADLVSEETGGEPLGEACIAFVVREVLRALAYLHSQHRIHRDVKAANILLSPEGAVKVSDFGVSAQLGGTVGFKRRTFVGSPLWMAPEVIEQSPDTEGFRGDAGGAPPDGYDEAADIWSLGITAIELAEGEPPRAHLASFRLLFMIVRDDPPQLEGGQWSTELKDFVWQCLRKDPSARPSAEDLLEHPFVAGAQQPPELRERVAAWLQRRPALLERQQARVSGGGGFGTVGATMPRWDFAAGGGGGGGNGTLAAARPVTAPGAGGMQRTAAGAADLGGTLVRRHTDAELAAADYGGTVQVRPAGDAEFGMPVAAAAPGGLAAAAPPSRLFIPNDPTQPDQPLAAAAGGYLAGPASAVGGGGGGGGGDGGATRQLLQAGLQAAAGGPGAGPGAAAAAETASAALGQLEAARPGAVRDALTEVLTQLSLASSPSLAALQGSASALFGDGGGAAGVGGQPGDVPELGPLGRFLMSRWREAVARERVLHTQQWQAS</sequence>
<dbReference type="KEGG" id="cvr:CHLNCDRAFT_136164"/>
<keyword evidence="5 10" id="KW-0547">Nucleotide-binding</keyword>
<dbReference type="Pfam" id="PF00069">
    <property type="entry name" value="Pkinase"/>
    <property type="match status" value="1"/>
</dbReference>
<dbReference type="PANTHER" id="PTHR48012">
    <property type="entry name" value="STERILE20-LIKE KINASE, ISOFORM B-RELATED"/>
    <property type="match status" value="1"/>
</dbReference>
<evidence type="ECO:0000256" key="4">
    <source>
        <dbReference type="ARBA" id="ARBA00022679"/>
    </source>
</evidence>
<dbReference type="InParanoid" id="E1ZJW9"/>
<dbReference type="RefSeq" id="XP_005846169.1">
    <property type="nucleotide sequence ID" value="XM_005846107.1"/>
</dbReference>
<dbReference type="PROSITE" id="PS00107">
    <property type="entry name" value="PROTEIN_KINASE_ATP"/>
    <property type="match status" value="1"/>
</dbReference>
<keyword evidence="7 10" id="KW-0067">ATP-binding</keyword>
<name>E1ZJW9_CHLVA</name>
<dbReference type="GeneID" id="17353506"/>
<evidence type="ECO:0000256" key="10">
    <source>
        <dbReference type="PROSITE-ProRule" id="PRU10141"/>
    </source>
</evidence>
<evidence type="ECO:0000256" key="5">
    <source>
        <dbReference type="ARBA" id="ARBA00022741"/>
    </source>
</evidence>
<protein>
    <recommendedName>
        <fullName evidence="2">non-specific serine/threonine protein kinase</fullName>
        <ecNumber evidence="2">2.7.11.1</ecNumber>
    </recommendedName>
</protein>
<dbReference type="InterPro" id="IPR000719">
    <property type="entry name" value="Prot_kinase_dom"/>
</dbReference>
<evidence type="ECO:0000256" key="2">
    <source>
        <dbReference type="ARBA" id="ARBA00012513"/>
    </source>
</evidence>
<evidence type="ECO:0000256" key="9">
    <source>
        <dbReference type="ARBA" id="ARBA00048679"/>
    </source>
</evidence>
<evidence type="ECO:0000259" key="12">
    <source>
        <dbReference type="PROSITE" id="PS50011"/>
    </source>
</evidence>
<keyword evidence="14" id="KW-1185">Reference proteome</keyword>
<accession>E1ZJW9</accession>
<dbReference type="SUPFAM" id="SSF56112">
    <property type="entry name" value="Protein kinase-like (PK-like)"/>
    <property type="match status" value="1"/>
</dbReference>
<feature type="binding site" evidence="10">
    <location>
        <position position="45"/>
    </location>
    <ligand>
        <name>ATP</name>
        <dbReference type="ChEBI" id="CHEBI:30616"/>
    </ligand>
</feature>
<proteinExistence type="inferred from homology"/>
<evidence type="ECO:0000313" key="14">
    <source>
        <dbReference type="Proteomes" id="UP000008141"/>
    </source>
</evidence>
<evidence type="ECO:0000256" key="6">
    <source>
        <dbReference type="ARBA" id="ARBA00022777"/>
    </source>
</evidence>
<dbReference type="Gene3D" id="1.10.510.10">
    <property type="entry name" value="Transferase(Phosphotransferase) domain 1"/>
    <property type="match status" value="1"/>
</dbReference>
<reference evidence="13 14" key="1">
    <citation type="journal article" date="2010" name="Plant Cell">
        <title>The Chlorella variabilis NC64A genome reveals adaptation to photosymbiosis, coevolution with viruses, and cryptic sex.</title>
        <authorList>
            <person name="Blanc G."/>
            <person name="Duncan G."/>
            <person name="Agarkova I."/>
            <person name="Borodovsky M."/>
            <person name="Gurnon J."/>
            <person name="Kuo A."/>
            <person name="Lindquist E."/>
            <person name="Lucas S."/>
            <person name="Pangilinan J."/>
            <person name="Polle J."/>
            <person name="Salamov A."/>
            <person name="Terry A."/>
            <person name="Yamada T."/>
            <person name="Dunigan D.D."/>
            <person name="Grigoriev I.V."/>
            <person name="Claverie J.M."/>
            <person name="Van Etten J.L."/>
        </authorList>
    </citation>
    <scope>NUCLEOTIDE SEQUENCE [LARGE SCALE GENOMIC DNA]</scope>
    <source>
        <strain evidence="13 14">NC64A</strain>
    </source>
</reference>
<keyword evidence="11" id="KW-0175">Coiled coil</keyword>
<keyword evidence="4" id="KW-0808">Transferase</keyword>
<dbReference type="PROSITE" id="PS50011">
    <property type="entry name" value="PROTEIN_KINASE_DOM"/>
    <property type="match status" value="1"/>
</dbReference>
<evidence type="ECO:0000256" key="8">
    <source>
        <dbReference type="ARBA" id="ARBA00047899"/>
    </source>
</evidence>
<dbReference type="InterPro" id="IPR011009">
    <property type="entry name" value="Kinase-like_dom_sf"/>
</dbReference>
<gene>
    <name evidence="13" type="ORF">CHLNCDRAFT_136164</name>
</gene>
<dbReference type="GO" id="GO:0005737">
    <property type="term" value="C:cytoplasm"/>
    <property type="evidence" value="ECO:0007669"/>
    <property type="project" value="TreeGrafter"/>
</dbReference>
<dbReference type="FunCoup" id="E1ZJW9">
    <property type="interactions" value="972"/>
</dbReference>
<evidence type="ECO:0000256" key="11">
    <source>
        <dbReference type="SAM" id="Coils"/>
    </source>
</evidence>
<evidence type="ECO:0000313" key="13">
    <source>
        <dbReference type="EMBL" id="EFN54067.1"/>
    </source>
</evidence>
<comment type="similarity">
    <text evidence="1">Belongs to the protein kinase superfamily. STE Ser/Thr protein kinase family. STE20 subfamily.</text>
</comment>
<evidence type="ECO:0000256" key="7">
    <source>
        <dbReference type="ARBA" id="ARBA00022840"/>
    </source>
</evidence>
<evidence type="ECO:0000256" key="1">
    <source>
        <dbReference type="ARBA" id="ARBA00008874"/>
    </source>
</evidence>
<dbReference type="EC" id="2.7.11.1" evidence="2"/>
<dbReference type="PANTHER" id="PTHR48012:SF10">
    <property type="entry name" value="FI20177P1"/>
    <property type="match status" value="1"/>
</dbReference>
<dbReference type="GO" id="GO:0005524">
    <property type="term" value="F:ATP binding"/>
    <property type="evidence" value="ECO:0007669"/>
    <property type="project" value="UniProtKB-UniRule"/>
</dbReference>
<keyword evidence="3" id="KW-0723">Serine/threonine-protein kinase</keyword>
<dbReference type="STRING" id="554065.E1ZJW9"/>
<evidence type="ECO:0000256" key="3">
    <source>
        <dbReference type="ARBA" id="ARBA00022527"/>
    </source>
</evidence>
<dbReference type="OrthoDB" id="248923at2759"/>
<comment type="catalytic activity">
    <reaction evidence="8">
        <text>L-threonyl-[protein] + ATP = O-phospho-L-threonyl-[protein] + ADP + H(+)</text>
        <dbReference type="Rhea" id="RHEA:46608"/>
        <dbReference type="Rhea" id="RHEA-COMP:11060"/>
        <dbReference type="Rhea" id="RHEA-COMP:11605"/>
        <dbReference type="ChEBI" id="CHEBI:15378"/>
        <dbReference type="ChEBI" id="CHEBI:30013"/>
        <dbReference type="ChEBI" id="CHEBI:30616"/>
        <dbReference type="ChEBI" id="CHEBI:61977"/>
        <dbReference type="ChEBI" id="CHEBI:456216"/>
        <dbReference type="EC" id="2.7.11.1"/>
    </reaction>
</comment>
<comment type="catalytic activity">
    <reaction evidence="9">
        <text>L-seryl-[protein] + ATP = O-phospho-L-seryl-[protein] + ADP + H(+)</text>
        <dbReference type="Rhea" id="RHEA:17989"/>
        <dbReference type="Rhea" id="RHEA-COMP:9863"/>
        <dbReference type="Rhea" id="RHEA-COMP:11604"/>
        <dbReference type="ChEBI" id="CHEBI:15378"/>
        <dbReference type="ChEBI" id="CHEBI:29999"/>
        <dbReference type="ChEBI" id="CHEBI:30616"/>
        <dbReference type="ChEBI" id="CHEBI:83421"/>
        <dbReference type="ChEBI" id="CHEBI:456216"/>
        <dbReference type="EC" id="2.7.11.1"/>
    </reaction>
</comment>
<organism evidence="14">
    <name type="scientific">Chlorella variabilis</name>
    <name type="common">Green alga</name>
    <dbReference type="NCBI Taxonomy" id="554065"/>
    <lineage>
        <taxon>Eukaryota</taxon>
        <taxon>Viridiplantae</taxon>
        <taxon>Chlorophyta</taxon>
        <taxon>core chlorophytes</taxon>
        <taxon>Trebouxiophyceae</taxon>
        <taxon>Chlorellales</taxon>
        <taxon>Chlorellaceae</taxon>
        <taxon>Chlorella clade</taxon>
        <taxon>Chlorella</taxon>
    </lineage>
</organism>
<feature type="coiled-coil region" evidence="11">
    <location>
        <begin position="42"/>
        <end position="69"/>
    </location>
</feature>
<keyword evidence="6" id="KW-0418">Kinase</keyword>
<dbReference type="InterPro" id="IPR050629">
    <property type="entry name" value="STE20/SPS1-PAK"/>
</dbReference>
<dbReference type="Proteomes" id="UP000008141">
    <property type="component" value="Unassembled WGS sequence"/>
</dbReference>
<dbReference type="GO" id="GO:0004674">
    <property type="term" value="F:protein serine/threonine kinase activity"/>
    <property type="evidence" value="ECO:0007669"/>
    <property type="project" value="UniProtKB-KW"/>
</dbReference>
<dbReference type="InterPro" id="IPR017441">
    <property type="entry name" value="Protein_kinase_ATP_BS"/>
</dbReference>
<dbReference type="AlphaFoldDB" id="E1ZJW9"/>
<feature type="domain" description="Protein kinase" evidence="12">
    <location>
        <begin position="16"/>
        <end position="289"/>
    </location>
</feature>